<dbReference type="PRINTS" id="PR01036">
    <property type="entry name" value="TCRTETB"/>
</dbReference>
<feature type="transmembrane region" description="Helical" evidence="8">
    <location>
        <begin position="192"/>
        <end position="214"/>
    </location>
</feature>
<dbReference type="PANTHER" id="PTHR23501:SF191">
    <property type="entry name" value="VACUOLAR BASIC AMINO ACID TRANSPORTER 4"/>
    <property type="match status" value="1"/>
</dbReference>
<evidence type="ECO:0000313" key="9">
    <source>
        <dbReference type="EMBL" id="RUP45242.1"/>
    </source>
</evidence>
<dbReference type="EMBL" id="RBNI01007578">
    <property type="protein sequence ID" value="RUP45242.1"/>
    <property type="molecule type" value="Genomic_DNA"/>
</dbReference>
<dbReference type="GO" id="GO:0022857">
    <property type="term" value="F:transmembrane transporter activity"/>
    <property type="evidence" value="ECO:0007669"/>
    <property type="project" value="InterPro"/>
</dbReference>
<dbReference type="Pfam" id="PF07690">
    <property type="entry name" value="MFS_1"/>
    <property type="match status" value="1"/>
</dbReference>
<keyword evidence="2" id="KW-0813">Transport</keyword>
<evidence type="ECO:0000256" key="2">
    <source>
        <dbReference type="ARBA" id="ARBA00022448"/>
    </source>
</evidence>
<dbReference type="PANTHER" id="PTHR23501">
    <property type="entry name" value="MAJOR FACILITATOR SUPERFAMILY"/>
    <property type="match status" value="1"/>
</dbReference>
<keyword evidence="10" id="KW-1185">Reference proteome</keyword>
<evidence type="ECO:0000256" key="8">
    <source>
        <dbReference type="SAM" id="Phobius"/>
    </source>
</evidence>
<dbReference type="Proteomes" id="UP000268093">
    <property type="component" value="Unassembled WGS sequence"/>
</dbReference>
<dbReference type="Gene3D" id="1.20.1720.10">
    <property type="entry name" value="Multidrug resistance protein D"/>
    <property type="match status" value="1"/>
</dbReference>
<evidence type="ECO:0000256" key="4">
    <source>
        <dbReference type="ARBA" id="ARBA00022989"/>
    </source>
</evidence>
<organism evidence="9 10">
    <name type="scientific">Jimgerdemannia flammicorona</name>
    <dbReference type="NCBI Taxonomy" id="994334"/>
    <lineage>
        <taxon>Eukaryota</taxon>
        <taxon>Fungi</taxon>
        <taxon>Fungi incertae sedis</taxon>
        <taxon>Mucoromycota</taxon>
        <taxon>Mucoromycotina</taxon>
        <taxon>Endogonomycetes</taxon>
        <taxon>Endogonales</taxon>
        <taxon>Endogonaceae</taxon>
        <taxon>Jimgerdemannia</taxon>
    </lineage>
</organism>
<name>A0A433D323_9FUNG</name>
<dbReference type="InterPro" id="IPR005829">
    <property type="entry name" value="Sugar_transporter_CS"/>
</dbReference>
<dbReference type="AlphaFoldDB" id="A0A433D323"/>
<evidence type="ECO:0000256" key="5">
    <source>
        <dbReference type="ARBA" id="ARBA00023136"/>
    </source>
</evidence>
<keyword evidence="4 8" id="KW-1133">Transmembrane helix</keyword>
<evidence type="ECO:0000256" key="6">
    <source>
        <dbReference type="ARBA" id="ARBA00044273"/>
    </source>
</evidence>
<protein>
    <recommendedName>
        <fullName evidence="6">MFS-type drug efflux transporter P55</fullName>
    </recommendedName>
</protein>
<proteinExistence type="predicted"/>
<evidence type="ECO:0000256" key="3">
    <source>
        <dbReference type="ARBA" id="ARBA00022692"/>
    </source>
</evidence>
<dbReference type="InterPro" id="IPR011701">
    <property type="entry name" value="MFS"/>
</dbReference>
<sequence>MTWYNADNRSEGQSTRTDNGDLHECSALDGQPGPAARESGEGSVAVVVVEEEPLPDDSKKYEDADDFLPFNICVGLCLAIFMASLQSTIVSWRSPHSRQRVLGLGPGGVDWHGLPLQAHRLPAPLRQVLGHILQKARDPLRDSSLHDICGVAPIMTVIIVGCTIQGLGGGGIMSSIMVIISQIVPMRERGRYQGITGGVFSIASVIGPLLGGVFTDKASWRAQSARSCTELTSGHVVAGSVHRGDHVAYELGRPTVRLVKSRHHISVRRRCRPHWCHILHGSGICMGNLPLAAQAAVEFEGFDHRGDNGVVLAHNWWRFRYRYFRCRLQQLSEQFVDRVPERAGRIPADTGVRSAQALAQLTSEQYIIVELTGSTSTRLGLDFVVSLSLHLSS</sequence>
<feature type="compositionally biased region" description="Polar residues" evidence="7">
    <location>
        <begin position="1"/>
        <end position="17"/>
    </location>
</feature>
<comment type="subcellular location">
    <subcellularLocation>
        <location evidence="1">Endomembrane system</location>
        <topology evidence="1">Multi-pass membrane protein</topology>
    </subcellularLocation>
</comment>
<evidence type="ECO:0000256" key="1">
    <source>
        <dbReference type="ARBA" id="ARBA00004127"/>
    </source>
</evidence>
<dbReference type="GO" id="GO:0012505">
    <property type="term" value="C:endomembrane system"/>
    <property type="evidence" value="ECO:0007669"/>
    <property type="project" value="UniProtKB-SubCell"/>
</dbReference>
<gene>
    <name evidence="9" type="ORF">BC936DRAFT_148437</name>
</gene>
<evidence type="ECO:0000256" key="7">
    <source>
        <dbReference type="SAM" id="MobiDB-lite"/>
    </source>
</evidence>
<dbReference type="OrthoDB" id="10021397at2759"/>
<comment type="caution">
    <text evidence="9">The sequence shown here is derived from an EMBL/GenBank/DDBJ whole genome shotgun (WGS) entry which is preliminary data.</text>
</comment>
<feature type="transmembrane region" description="Helical" evidence="8">
    <location>
        <begin position="67"/>
        <end position="90"/>
    </location>
</feature>
<keyword evidence="3 8" id="KW-0812">Transmembrane</keyword>
<keyword evidence="5 8" id="KW-0472">Membrane</keyword>
<dbReference type="PROSITE" id="PS00217">
    <property type="entry name" value="SUGAR_TRANSPORT_2"/>
    <property type="match status" value="1"/>
</dbReference>
<reference evidence="9 10" key="1">
    <citation type="journal article" date="2018" name="New Phytol.">
        <title>Phylogenomics of Endogonaceae and evolution of mycorrhizas within Mucoromycota.</title>
        <authorList>
            <person name="Chang Y."/>
            <person name="Desiro A."/>
            <person name="Na H."/>
            <person name="Sandor L."/>
            <person name="Lipzen A."/>
            <person name="Clum A."/>
            <person name="Barry K."/>
            <person name="Grigoriev I.V."/>
            <person name="Martin F.M."/>
            <person name="Stajich J.E."/>
            <person name="Smith M.E."/>
            <person name="Bonito G."/>
            <person name="Spatafora J.W."/>
        </authorList>
    </citation>
    <scope>NUCLEOTIDE SEQUENCE [LARGE SCALE GENOMIC DNA]</scope>
    <source>
        <strain evidence="9 10">GMNB39</strain>
    </source>
</reference>
<dbReference type="SUPFAM" id="SSF103473">
    <property type="entry name" value="MFS general substrate transporter"/>
    <property type="match status" value="1"/>
</dbReference>
<accession>A0A433D323</accession>
<feature type="region of interest" description="Disordered" evidence="7">
    <location>
        <begin position="1"/>
        <end position="43"/>
    </location>
</feature>
<feature type="transmembrane region" description="Helical" evidence="8">
    <location>
        <begin position="151"/>
        <end position="180"/>
    </location>
</feature>
<dbReference type="InterPro" id="IPR036259">
    <property type="entry name" value="MFS_trans_sf"/>
</dbReference>
<dbReference type="GO" id="GO:0005886">
    <property type="term" value="C:plasma membrane"/>
    <property type="evidence" value="ECO:0007669"/>
    <property type="project" value="TreeGrafter"/>
</dbReference>
<evidence type="ECO:0000313" key="10">
    <source>
        <dbReference type="Proteomes" id="UP000268093"/>
    </source>
</evidence>